<feature type="compositionally biased region" description="Polar residues" evidence="1">
    <location>
        <begin position="723"/>
        <end position="748"/>
    </location>
</feature>
<dbReference type="PANTHER" id="PTHR14932:SF1">
    <property type="entry name" value="RAB-LIKE PROTEIN 6"/>
    <property type="match status" value="1"/>
</dbReference>
<dbReference type="InterPro" id="IPR027417">
    <property type="entry name" value="P-loop_NTPase"/>
</dbReference>
<feature type="region of interest" description="Disordered" evidence="1">
    <location>
        <begin position="1"/>
        <end position="69"/>
    </location>
</feature>
<accession>A0ABD3R2U0</accession>
<dbReference type="EMBL" id="JABMIG020000003">
    <property type="protein sequence ID" value="KAL3805331.1"/>
    <property type="molecule type" value="Genomic_DNA"/>
</dbReference>
<feature type="compositionally biased region" description="Polar residues" evidence="1">
    <location>
        <begin position="795"/>
        <end position="809"/>
    </location>
</feature>
<keyword evidence="3" id="KW-1185">Reference proteome</keyword>
<protein>
    <submittedName>
        <fullName evidence="2">Uncharacterized protein</fullName>
    </submittedName>
</protein>
<feature type="compositionally biased region" description="Polar residues" evidence="1">
    <location>
        <begin position="480"/>
        <end position="498"/>
    </location>
</feature>
<gene>
    <name evidence="2" type="ORF">HJC23_009038</name>
</gene>
<organism evidence="2 3">
    <name type="scientific">Cyclotella cryptica</name>
    <dbReference type="NCBI Taxonomy" id="29204"/>
    <lineage>
        <taxon>Eukaryota</taxon>
        <taxon>Sar</taxon>
        <taxon>Stramenopiles</taxon>
        <taxon>Ochrophyta</taxon>
        <taxon>Bacillariophyta</taxon>
        <taxon>Coscinodiscophyceae</taxon>
        <taxon>Thalassiosirophycidae</taxon>
        <taxon>Stephanodiscales</taxon>
        <taxon>Stephanodiscaceae</taxon>
        <taxon>Cyclotella</taxon>
    </lineage>
</organism>
<feature type="compositionally biased region" description="Basic and acidic residues" evidence="1">
    <location>
        <begin position="425"/>
        <end position="443"/>
    </location>
</feature>
<feature type="compositionally biased region" description="Basic residues" evidence="1">
    <location>
        <begin position="914"/>
        <end position="937"/>
    </location>
</feature>
<feature type="compositionally biased region" description="Low complexity" evidence="1">
    <location>
        <begin position="21"/>
        <end position="30"/>
    </location>
</feature>
<proteinExistence type="predicted"/>
<feature type="compositionally biased region" description="Acidic residues" evidence="1">
    <location>
        <begin position="502"/>
        <end position="513"/>
    </location>
</feature>
<feature type="compositionally biased region" description="Basic and acidic residues" evidence="1">
    <location>
        <begin position="755"/>
        <end position="769"/>
    </location>
</feature>
<reference evidence="2 3" key="1">
    <citation type="journal article" date="2020" name="G3 (Bethesda)">
        <title>Improved Reference Genome for Cyclotella cryptica CCMP332, a Model for Cell Wall Morphogenesis, Salinity Adaptation, and Lipid Production in Diatoms (Bacillariophyta).</title>
        <authorList>
            <person name="Roberts W.R."/>
            <person name="Downey K.M."/>
            <person name="Ruck E.C."/>
            <person name="Traller J.C."/>
            <person name="Alverson A.J."/>
        </authorList>
    </citation>
    <scope>NUCLEOTIDE SEQUENCE [LARGE SCALE GENOMIC DNA]</scope>
    <source>
        <strain evidence="2 3">CCMP332</strain>
    </source>
</reference>
<dbReference type="SUPFAM" id="SSF52540">
    <property type="entry name" value="P-loop containing nucleoside triphosphate hydrolases"/>
    <property type="match status" value="1"/>
</dbReference>
<feature type="compositionally biased region" description="Basic and acidic residues" evidence="1">
    <location>
        <begin position="696"/>
        <end position="708"/>
    </location>
</feature>
<feature type="compositionally biased region" description="Acidic residues" evidence="1">
    <location>
        <begin position="709"/>
        <end position="721"/>
    </location>
</feature>
<feature type="compositionally biased region" description="Basic and acidic residues" evidence="1">
    <location>
        <begin position="613"/>
        <end position="648"/>
    </location>
</feature>
<feature type="compositionally biased region" description="Basic and acidic residues" evidence="1">
    <location>
        <begin position="670"/>
        <end position="679"/>
    </location>
</feature>
<name>A0ABD3R2U0_9STRA</name>
<feature type="compositionally biased region" description="Low complexity" evidence="1">
    <location>
        <begin position="38"/>
        <end position="58"/>
    </location>
</feature>
<feature type="region of interest" description="Disordered" evidence="1">
    <location>
        <begin position="412"/>
        <end position="462"/>
    </location>
</feature>
<dbReference type="PANTHER" id="PTHR14932">
    <property type="entry name" value="RAS GTPASE-RELATED"/>
    <property type="match status" value="1"/>
</dbReference>
<dbReference type="AlphaFoldDB" id="A0ABD3R2U0"/>
<feature type="region of interest" description="Disordered" evidence="1">
    <location>
        <begin position="902"/>
        <end position="937"/>
    </location>
</feature>
<dbReference type="Proteomes" id="UP001516023">
    <property type="component" value="Unassembled WGS sequence"/>
</dbReference>
<dbReference type="InterPro" id="IPR040385">
    <property type="entry name" value="RABL6"/>
</dbReference>
<comment type="caution">
    <text evidence="2">The sequence shown here is derived from an EMBL/GenBank/DDBJ whole genome shotgun (WGS) entry which is preliminary data.</text>
</comment>
<feature type="compositionally biased region" description="Basic and acidic residues" evidence="1">
    <location>
        <begin position="581"/>
        <end position="596"/>
    </location>
</feature>
<evidence type="ECO:0000256" key="1">
    <source>
        <dbReference type="SAM" id="MobiDB-lite"/>
    </source>
</evidence>
<sequence>MWSAISSYLGDTSTQPPPQPRQQQTQSAPRRAPPTPPLSSLARSPRASLLSSVMASSAEKARSDSSDNAAGTAQQVAILRGLVVGSPRSGKTSLLRRLRGEQLNRVENRRLMALLPWRMSEAVGGSGARGDARELVQLYLAEAPSFSFSGTHQTEHNQQTIHDEWNAVLHKATRRNTVDFIVWLIDSRQNVDEVLQFVNAGLECLFPPPHGHFADNEALAGSEEQSHSSQSRHNETKDDDHGDETDESPKQQPSKADESYHESSSPLVQNLCILLNFRDLQSNVKENDDNPSSLLEQIQQVVDAVLSRHRHEHQRTHPATLTSNTYNQSKHRPSVLVYESSMISNYGIQSLYSFIALPYLLYKENEYYKRMVEVQREYDRVKQELVVRSEMDSKGEGYDAFVKKNIGRKMVEDKRKVRAPPTRTSNEERNSNPHPTVVDDKKSNKTVAPGDPQDNAPPTHVESNAHRQLFPSLQQVPKVATTATSAWTPLDNSNRNNLDSFFSDEDESDVDVDESNRPSVGQPHTKGKDARGSSNNHVLDSDNDSGSSHGDSIDEDGENSDDDFFIDSAGNRHTHASPSIKVRDIDEQISSEDKQCVVEGVLSSKADPASVELEEKKEDGETSVHDAAEDDERSVKKSEVDDGSVHNEADEENDLDYTTDSGETPVNVTEAKEIEKKSLADSNNVSDVEEEQSELNVRDGEIAGHDGEQVDCESVDNDDEISSSKPSVDASTQASLETEPNEADSSGDVNADNGQDARPEHDTEEKSIHGLDPSLDSSERSAGYDASVIMDDTTTKSSVSETEQTVDHVQTSDKKSIQLMNYGVCQSQIVLDSDDESTCVPKSKVDDHEYEDSFQKNVQHMPHERELLPKHTNKAIPEAKNTPAVSNAALAAIEAARLEAERALGESNSINKEKKSKKESKKKSSKSKKSKKKDTKS</sequence>
<dbReference type="Gene3D" id="3.40.50.300">
    <property type="entry name" value="P-loop containing nucleotide triphosphate hydrolases"/>
    <property type="match status" value="1"/>
</dbReference>
<feature type="region of interest" description="Disordered" evidence="1">
    <location>
        <begin position="213"/>
        <end position="262"/>
    </location>
</feature>
<feature type="compositionally biased region" description="Polar residues" evidence="1">
    <location>
        <begin position="1"/>
        <end position="11"/>
    </location>
</feature>
<feature type="compositionally biased region" description="Polar residues" evidence="1">
    <location>
        <begin position="658"/>
        <end position="667"/>
    </location>
</feature>
<feature type="region of interest" description="Disordered" evidence="1">
    <location>
        <begin position="480"/>
        <end position="812"/>
    </location>
</feature>
<evidence type="ECO:0000313" key="3">
    <source>
        <dbReference type="Proteomes" id="UP001516023"/>
    </source>
</evidence>
<evidence type="ECO:0000313" key="2">
    <source>
        <dbReference type="EMBL" id="KAL3805331.1"/>
    </source>
</evidence>
<feature type="compositionally biased region" description="Acidic residues" evidence="1">
    <location>
        <begin position="553"/>
        <end position="565"/>
    </location>
</feature>